<dbReference type="SUPFAM" id="SSF160631">
    <property type="entry name" value="SMI1/KNR4-like"/>
    <property type="match status" value="1"/>
</dbReference>
<accession>A0A329MFZ9</accession>
<dbReference type="SMART" id="SM00860">
    <property type="entry name" value="SMI1_KNR4"/>
    <property type="match status" value="1"/>
</dbReference>
<evidence type="ECO:0000313" key="3">
    <source>
        <dbReference type="Proteomes" id="UP000250369"/>
    </source>
</evidence>
<name>A0A329MFZ9_9BACL</name>
<protein>
    <submittedName>
        <fullName evidence="2">SMI1/KNR4 family protein</fullName>
    </submittedName>
</protein>
<dbReference type="InterPro" id="IPR018958">
    <property type="entry name" value="Knr4/Smi1-like_dom"/>
</dbReference>
<comment type="caution">
    <text evidence="2">The sequence shown here is derived from an EMBL/GenBank/DDBJ whole genome shotgun (WGS) entry which is preliminary data.</text>
</comment>
<dbReference type="RefSeq" id="WP_113033368.1">
    <property type="nucleotide sequence ID" value="NZ_QMFB01000015.1"/>
</dbReference>
<dbReference type="OrthoDB" id="2736282at2"/>
<dbReference type="EMBL" id="QMFB01000015">
    <property type="protein sequence ID" value="RAV18750.1"/>
    <property type="molecule type" value="Genomic_DNA"/>
</dbReference>
<feature type="domain" description="Knr4/Smi1-like" evidence="1">
    <location>
        <begin position="25"/>
        <end position="142"/>
    </location>
</feature>
<proteinExistence type="predicted"/>
<reference evidence="2 3" key="1">
    <citation type="journal article" date="2009" name="Int. J. Syst. Evol. Microbiol.">
        <title>Paenibacillus contaminans sp. nov., isolated from a contaminated laboratory plate.</title>
        <authorList>
            <person name="Chou J.H."/>
            <person name="Lee J.H."/>
            <person name="Lin M.C."/>
            <person name="Chang P.S."/>
            <person name="Arun A.B."/>
            <person name="Young C.C."/>
            <person name="Chen W.M."/>
        </authorList>
    </citation>
    <scope>NUCLEOTIDE SEQUENCE [LARGE SCALE GENOMIC DNA]</scope>
    <source>
        <strain evidence="2 3">CKOBP-6</strain>
    </source>
</reference>
<dbReference type="InterPro" id="IPR037883">
    <property type="entry name" value="Knr4/Smi1-like_sf"/>
</dbReference>
<keyword evidence="3" id="KW-1185">Reference proteome</keyword>
<evidence type="ECO:0000313" key="2">
    <source>
        <dbReference type="EMBL" id="RAV18750.1"/>
    </source>
</evidence>
<sequence length="147" mass="16169">MKEELMNRLRIFLGKEANASLVGVPASDEQIAEAELRLNVKFDKDYIQFIQAFGGAYAGVPVHAFTNGSVIGNETVVELTQAFRKDFEQSEAGELLQNGYVISMDGSGDPIIISAEGEVLICYHDLGESKVIAGSFAELIEENFFEW</sequence>
<organism evidence="2 3">
    <name type="scientific">Paenibacillus contaminans</name>
    <dbReference type="NCBI Taxonomy" id="450362"/>
    <lineage>
        <taxon>Bacteria</taxon>
        <taxon>Bacillati</taxon>
        <taxon>Bacillota</taxon>
        <taxon>Bacilli</taxon>
        <taxon>Bacillales</taxon>
        <taxon>Paenibacillaceae</taxon>
        <taxon>Paenibacillus</taxon>
    </lineage>
</organism>
<dbReference type="Gene3D" id="3.40.1580.10">
    <property type="entry name" value="SMI1/KNR4-like"/>
    <property type="match status" value="1"/>
</dbReference>
<dbReference type="Proteomes" id="UP000250369">
    <property type="component" value="Unassembled WGS sequence"/>
</dbReference>
<evidence type="ECO:0000259" key="1">
    <source>
        <dbReference type="SMART" id="SM00860"/>
    </source>
</evidence>
<gene>
    <name evidence="2" type="ORF">DQG23_23730</name>
</gene>
<dbReference type="AlphaFoldDB" id="A0A329MFZ9"/>
<dbReference type="Pfam" id="PF09346">
    <property type="entry name" value="SMI1_KNR4"/>
    <property type="match status" value="1"/>
</dbReference>